<sequence>SADPTVLDDDAHPTPAPRDGLSEEKEEVEEESVMEVDERDASAIVLTPPPGYEPLPATPTQVGAKEGEEKDTKPVETHASMESPARQKVVVKRRLAPPAATEPASTGTTHPAGIPLSSLDPLEALGENGAAASPRLIHLAGMPLTPHLPHAALVEKGDALGPDAASPVRTLPAEVPLTPTDPHEALAENGDVPAPAAARAETVEAAEQLTHLLPSVPIDPSLIADGIEEMPLEHGDNGAYDGVETSQETFYSAASSPSHFSAHSMHGDDEEMVDLSHPDHSHLEEAGGGWDDWRPEGYASMEVDEKALIGGKRFRSRSVDEGGHECPALKRARKDLVELKTALEKTKKEMEEDDDNWKRVMNRLAAERDKHINALTQEVEDAKAETAREQEHIAEANEHFRKKMKDVVEERGEAIARREARIASLEADIAAERARADQAAADLAALQAAQAQQPAAAPVVVATAAAAAAPAPTPVLAANHPLLLLKARLLGYLGPSLLTVKPACISDDRLKKLWCSLAISHGKRLSAIRAAVETGAGRLTQSTILDPAHAQALAEFEAAATLALDEYDAVRDAIQSFGEGIRRTFNRPGHQGKVGWTQRREDRKAAITTMTCSTAEPI</sequence>
<evidence type="ECO:0000256" key="1">
    <source>
        <dbReference type="SAM" id="Coils"/>
    </source>
</evidence>
<feature type="coiled-coil region" evidence="1">
    <location>
        <begin position="329"/>
        <end position="449"/>
    </location>
</feature>
<dbReference type="Proteomes" id="UP000005239">
    <property type="component" value="Unassembled WGS sequence"/>
</dbReference>
<gene>
    <name evidence="3" type="primary">WBGene00277462</name>
</gene>
<feature type="compositionally biased region" description="Pro residues" evidence="2">
    <location>
        <begin position="47"/>
        <end position="57"/>
    </location>
</feature>
<evidence type="ECO:0000256" key="2">
    <source>
        <dbReference type="SAM" id="MobiDB-lite"/>
    </source>
</evidence>
<organism evidence="3 4">
    <name type="scientific">Pristionchus pacificus</name>
    <name type="common">Parasitic nematode worm</name>
    <dbReference type="NCBI Taxonomy" id="54126"/>
    <lineage>
        <taxon>Eukaryota</taxon>
        <taxon>Metazoa</taxon>
        <taxon>Ecdysozoa</taxon>
        <taxon>Nematoda</taxon>
        <taxon>Chromadorea</taxon>
        <taxon>Rhabditida</taxon>
        <taxon>Rhabditina</taxon>
        <taxon>Diplogasteromorpha</taxon>
        <taxon>Diplogasteroidea</taxon>
        <taxon>Neodiplogasteridae</taxon>
        <taxon>Pristionchus</taxon>
    </lineage>
</organism>
<feature type="region of interest" description="Disordered" evidence="2">
    <location>
        <begin position="1"/>
        <end position="120"/>
    </location>
</feature>
<dbReference type="EnsemblMetazoa" id="PPA39093.1">
    <property type="protein sequence ID" value="PPA39093.1"/>
    <property type="gene ID" value="WBGene00277462"/>
</dbReference>
<dbReference type="AlphaFoldDB" id="A0A2A6CT81"/>
<feature type="compositionally biased region" description="Acidic residues" evidence="2">
    <location>
        <begin position="24"/>
        <end position="38"/>
    </location>
</feature>
<reference evidence="4" key="1">
    <citation type="journal article" date="2008" name="Nat. Genet.">
        <title>The Pristionchus pacificus genome provides a unique perspective on nematode lifestyle and parasitism.</title>
        <authorList>
            <person name="Dieterich C."/>
            <person name="Clifton S.W."/>
            <person name="Schuster L.N."/>
            <person name="Chinwalla A."/>
            <person name="Delehaunty K."/>
            <person name="Dinkelacker I."/>
            <person name="Fulton L."/>
            <person name="Fulton R."/>
            <person name="Godfrey J."/>
            <person name="Minx P."/>
            <person name="Mitreva M."/>
            <person name="Roeseler W."/>
            <person name="Tian H."/>
            <person name="Witte H."/>
            <person name="Yang S.P."/>
            <person name="Wilson R.K."/>
            <person name="Sommer R.J."/>
        </authorList>
    </citation>
    <scope>NUCLEOTIDE SEQUENCE [LARGE SCALE GENOMIC DNA]</scope>
    <source>
        <strain evidence="4">PS312</strain>
    </source>
</reference>
<proteinExistence type="predicted"/>
<feature type="compositionally biased region" description="Basic and acidic residues" evidence="2">
    <location>
        <begin position="65"/>
        <end position="76"/>
    </location>
</feature>
<accession>A0A8R1UVE0</accession>
<keyword evidence="1" id="KW-0175">Coiled coil</keyword>
<protein>
    <submittedName>
        <fullName evidence="3">Uncharacterized protein</fullName>
    </submittedName>
</protein>
<accession>A0A2A6CT81</accession>
<keyword evidence="4" id="KW-1185">Reference proteome</keyword>
<reference evidence="3" key="2">
    <citation type="submission" date="2022-06" db="UniProtKB">
        <authorList>
            <consortium name="EnsemblMetazoa"/>
        </authorList>
    </citation>
    <scope>IDENTIFICATION</scope>
    <source>
        <strain evidence="3">PS312</strain>
    </source>
</reference>
<evidence type="ECO:0000313" key="3">
    <source>
        <dbReference type="EnsemblMetazoa" id="PPA39093.1"/>
    </source>
</evidence>
<name>A0A2A6CT81_PRIPA</name>
<evidence type="ECO:0000313" key="4">
    <source>
        <dbReference type="Proteomes" id="UP000005239"/>
    </source>
</evidence>